<dbReference type="AlphaFoldDB" id="A0A4R0RL87"/>
<feature type="compositionally biased region" description="Acidic residues" evidence="1">
    <location>
        <begin position="475"/>
        <end position="484"/>
    </location>
</feature>
<feature type="transmembrane region" description="Helical" evidence="2">
    <location>
        <begin position="6"/>
        <end position="25"/>
    </location>
</feature>
<keyword evidence="2" id="KW-0472">Membrane</keyword>
<feature type="compositionally biased region" description="Basic residues" evidence="1">
    <location>
        <begin position="377"/>
        <end position="386"/>
    </location>
</feature>
<feature type="transmembrane region" description="Helical" evidence="2">
    <location>
        <begin position="76"/>
        <end position="98"/>
    </location>
</feature>
<evidence type="ECO:0000256" key="1">
    <source>
        <dbReference type="SAM" id="MobiDB-lite"/>
    </source>
</evidence>
<feature type="compositionally biased region" description="Basic residues" evidence="1">
    <location>
        <begin position="442"/>
        <end position="451"/>
    </location>
</feature>
<keyword evidence="2" id="KW-1133">Transmembrane helix</keyword>
<name>A0A4R0RL87_9APHY</name>
<evidence type="ECO:0000313" key="3">
    <source>
        <dbReference type="EMBL" id="TCD67713.1"/>
    </source>
</evidence>
<sequence length="484" mass="53128">MSLVHLLYTGGAVMSFAGLVAHTGISTLRDFESRLLESSSAFEAASLPPAALYAAPPPGPTTSSLKSTQSSVFRSAFTPSFVLIVTSAILCASVPYVLSHRRPDQCDHSIPSVASQPISSVASQPMHSVASQHRHVSVREPQDSLVTVEVQETPSNDELEPEVEPLKAVEIIAEKADNDELEPEVQPMKGAEIIAEQADNDELEPEVEPLKAVEVIDEQADNREEIEESTMQDVPQVQTLEIEFDLEITEDSADGTEDVEEMTLNNNTAQPMEIEEVEKGEEVEGVIVEQPGEVEELFDKNAPQVDTREMVDTREIEEVVLQQISGSELCMTRLAQRKAEVAATVRDDAAPPDTPITPATPLAAPEAFDESGPSSGPKRRRGKRGGVRSETARRRKNAERAELRAYDLYVDDEDDEEDGEEDYPTLAPEAVDEPESGPSTGPKRRRGKRGGVRSETTRRRKNAERAELRAYNLNVDDEDGEEDY</sequence>
<feature type="compositionally biased region" description="Acidic residues" evidence="1">
    <location>
        <begin position="409"/>
        <end position="423"/>
    </location>
</feature>
<keyword evidence="2" id="KW-0812">Transmembrane</keyword>
<feature type="region of interest" description="Disordered" evidence="1">
    <location>
        <begin position="340"/>
        <end position="484"/>
    </location>
</feature>
<dbReference type="EMBL" id="RWJN01000088">
    <property type="protein sequence ID" value="TCD67713.1"/>
    <property type="molecule type" value="Genomic_DNA"/>
</dbReference>
<accession>A0A4R0RL87</accession>
<evidence type="ECO:0000313" key="4">
    <source>
        <dbReference type="Proteomes" id="UP000292702"/>
    </source>
</evidence>
<dbReference type="Proteomes" id="UP000292702">
    <property type="component" value="Unassembled WGS sequence"/>
</dbReference>
<feature type="compositionally biased region" description="Low complexity" evidence="1">
    <location>
        <begin position="356"/>
        <end position="376"/>
    </location>
</feature>
<proteinExistence type="predicted"/>
<comment type="caution">
    <text evidence="3">The sequence shown here is derived from an EMBL/GenBank/DDBJ whole genome shotgun (WGS) entry which is preliminary data.</text>
</comment>
<gene>
    <name evidence="3" type="ORF">EIP91_012010</name>
</gene>
<organism evidence="3 4">
    <name type="scientific">Steccherinum ochraceum</name>
    <dbReference type="NCBI Taxonomy" id="92696"/>
    <lineage>
        <taxon>Eukaryota</taxon>
        <taxon>Fungi</taxon>
        <taxon>Dikarya</taxon>
        <taxon>Basidiomycota</taxon>
        <taxon>Agaricomycotina</taxon>
        <taxon>Agaricomycetes</taxon>
        <taxon>Polyporales</taxon>
        <taxon>Steccherinaceae</taxon>
        <taxon>Steccherinum</taxon>
    </lineage>
</organism>
<feature type="compositionally biased region" description="Basic and acidic residues" evidence="1">
    <location>
        <begin position="340"/>
        <end position="349"/>
    </location>
</feature>
<protein>
    <submittedName>
        <fullName evidence="3">Uncharacterized protein</fullName>
    </submittedName>
</protein>
<reference evidence="3 4" key="1">
    <citation type="submission" date="2018-11" db="EMBL/GenBank/DDBJ databases">
        <title>Genome assembly of Steccherinum ochraceum LE-BIN_3174, the white-rot fungus of the Steccherinaceae family (The Residual Polyporoid clade, Polyporales, Basidiomycota).</title>
        <authorList>
            <person name="Fedorova T.V."/>
            <person name="Glazunova O.A."/>
            <person name="Landesman E.O."/>
            <person name="Moiseenko K.V."/>
            <person name="Psurtseva N.V."/>
            <person name="Savinova O.S."/>
            <person name="Shakhova N.V."/>
            <person name="Tyazhelova T.V."/>
            <person name="Vasina D.V."/>
        </authorList>
    </citation>
    <scope>NUCLEOTIDE SEQUENCE [LARGE SCALE GENOMIC DNA]</scope>
    <source>
        <strain evidence="3 4">LE-BIN_3174</strain>
    </source>
</reference>
<evidence type="ECO:0000256" key="2">
    <source>
        <dbReference type="SAM" id="Phobius"/>
    </source>
</evidence>
<keyword evidence="4" id="KW-1185">Reference proteome</keyword>